<evidence type="ECO:0000256" key="2">
    <source>
        <dbReference type="ARBA" id="ARBA00004050"/>
    </source>
</evidence>
<dbReference type="GO" id="GO:0046872">
    <property type="term" value="F:metal ion binding"/>
    <property type="evidence" value="ECO:0007669"/>
    <property type="project" value="UniProtKB-KW"/>
</dbReference>
<comment type="function">
    <text evidence="2">Membrane-anchoring subunit of succinate dehydrogenase (SDH).</text>
</comment>
<organism evidence="11 12">
    <name type="scientific">Haematobacter genomosp. 1</name>
    <dbReference type="NCBI Taxonomy" id="366618"/>
    <lineage>
        <taxon>Bacteria</taxon>
        <taxon>Pseudomonadati</taxon>
        <taxon>Pseudomonadota</taxon>
        <taxon>Alphaproteobacteria</taxon>
        <taxon>Rhodobacterales</taxon>
        <taxon>Paracoccaceae</taxon>
        <taxon>Haematobacter</taxon>
    </lineage>
</organism>
<sequence length="123" mass="13552">MRYLTSRKQAEGLGSAKTGTHHHWQMQVKGMALVFLIPLFIFTFGPMLGRPYAEVAAYYARPFPAIVAGLTFIVGLIHFKEGAQIMIEDYTDGNARKILILLSTFISYAAAAAGVYALIRLAL</sequence>
<proteinExistence type="predicted"/>
<evidence type="ECO:0000256" key="5">
    <source>
        <dbReference type="ARBA" id="ARBA00022692"/>
    </source>
</evidence>
<evidence type="ECO:0000313" key="12">
    <source>
        <dbReference type="Proteomes" id="UP000196878"/>
    </source>
</evidence>
<dbReference type="InterPro" id="IPR034804">
    <property type="entry name" value="SQR/QFR_C/D"/>
</dbReference>
<evidence type="ECO:0000256" key="10">
    <source>
        <dbReference type="SAM" id="Phobius"/>
    </source>
</evidence>
<evidence type="ECO:0000313" key="11">
    <source>
        <dbReference type="EMBL" id="OWJ79882.1"/>
    </source>
</evidence>
<evidence type="ECO:0000256" key="1">
    <source>
        <dbReference type="ARBA" id="ARBA00001971"/>
    </source>
</evidence>
<keyword evidence="6" id="KW-0479">Metal-binding</keyword>
<protein>
    <submittedName>
        <fullName evidence="11">Succinate dehydrogenase</fullName>
    </submittedName>
</protein>
<keyword evidence="8" id="KW-0408">Iron</keyword>
<reference evidence="11 12" key="1">
    <citation type="submission" date="2016-12" db="EMBL/GenBank/DDBJ databases">
        <title>Comparison of Traditional DNA-DNA Hybridization with In Silico Genomic Analysis.</title>
        <authorList>
            <person name="Nicholson A.C."/>
            <person name="Humrighouse B.W."/>
            <person name="Graziano J."/>
            <person name="Lasker B."/>
            <person name="Whitney A.M."/>
            <person name="Mcquiston J.R."/>
        </authorList>
    </citation>
    <scope>NUCLEOTIDE SEQUENCE [LARGE SCALE GENOMIC DNA]</scope>
    <source>
        <strain evidence="11 12">H2240</strain>
    </source>
</reference>
<dbReference type="OrthoDB" id="9809280at2"/>
<evidence type="ECO:0000256" key="7">
    <source>
        <dbReference type="ARBA" id="ARBA00022989"/>
    </source>
</evidence>
<dbReference type="SUPFAM" id="SSF81343">
    <property type="entry name" value="Fumarate reductase respiratory complex transmembrane subunits"/>
    <property type="match status" value="1"/>
</dbReference>
<dbReference type="Pfam" id="PF01127">
    <property type="entry name" value="Sdh_cyt"/>
    <property type="match status" value="1"/>
</dbReference>
<feature type="transmembrane region" description="Helical" evidence="10">
    <location>
        <begin position="55"/>
        <end position="77"/>
    </location>
</feature>
<keyword evidence="12" id="KW-1185">Reference proteome</keyword>
<dbReference type="CDD" id="cd03495">
    <property type="entry name" value="SQR_TypeC_SdhD_like"/>
    <property type="match status" value="1"/>
</dbReference>
<feature type="transmembrane region" description="Helical" evidence="10">
    <location>
        <begin position="30"/>
        <end position="49"/>
    </location>
</feature>
<dbReference type="RefSeq" id="WP_088214222.1">
    <property type="nucleotide sequence ID" value="NZ_NIPW01000006.1"/>
</dbReference>
<evidence type="ECO:0000256" key="4">
    <source>
        <dbReference type="ARBA" id="ARBA00022617"/>
    </source>
</evidence>
<dbReference type="EMBL" id="NIPW01000006">
    <property type="protein sequence ID" value="OWJ79882.1"/>
    <property type="molecule type" value="Genomic_DNA"/>
</dbReference>
<dbReference type="GO" id="GO:0016020">
    <property type="term" value="C:membrane"/>
    <property type="evidence" value="ECO:0007669"/>
    <property type="project" value="UniProtKB-SubCell"/>
</dbReference>
<gene>
    <name evidence="11" type="ORF">CDV49_03610</name>
</gene>
<evidence type="ECO:0000256" key="6">
    <source>
        <dbReference type="ARBA" id="ARBA00022723"/>
    </source>
</evidence>
<evidence type="ECO:0000256" key="8">
    <source>
        <dbReference type="ARBA" id="ARBA00023004"/>
    </source>
</evidence>
<evidence type="ECO:0000256" key="9">
    <source>
        <dbReference type="ARBA" id="ARBA00023136"/>
    </source>
</evidence>
<comment type="subcellular location">
    <subcellularLocation>
        <location evidence="3">Membrane</location>
    </subcellularLocation>
</comment>
<comment type="cofactor">
    <cofactor evidence="1">
        <name>heme</name>
        <dbReference type="ChEBI" id="CHEBI:30413"/>
    </cofactor>
</comment>
<evidence type="ECO:0000256" key="3">
    <source>
        <dbReference type="ARBA" id="ARBA00004370"/>
    </source>
</evidence>
<feature type="transmembrane region" description="Helical" evidence="10">
    <location>
        <begin position="98"/>
        <end position="119"/>
    </location>
</feature>
<keyword evidence="9 10" id="KW-0472">Membrane</keyword>
<dbReference type="AlphaFoldDB" id="A0A212AEK3"/>
<dbReference type="InterPro" id="IPR000701">
    <property type="entry name" value="SuccDH_FuR_B_TM-su"/>
</dbReference>
<accession>A0A212AEK3</accession>
<keyword evidence="4" id="KW-0349">Heme</keyword>
<name>A0A212AEK3_9RHOB</name>
<keyword evidence="7 10" id="KW-1133">Transmembrane helix</keyword>
<dbReference type="Proteomes" id="UP000196878">
    <property type="component" value="Unassembled WGS sequence"/>
</dbReference>
<dbReference type="Gene3D" id="1.20.1300.10">
    <property type="entry name" value="Fumarate reductase/succinate dehydrogenase, transmembrane subunit"/>
    <property type="match status" value="1"/>
</dbReference>
<comment type="caution">
    <text evidence="11">The sequence shown here is derived from an EMBL/GenBank/DDBJ whole genome shotgun (WGS) entry which is preliminary data.</text>
</comment>
<keyword evidence="5 10" id="KW-0812">Transmembrane</keyword>